<evidence type="ECO:0000313" key="6">
    <source>
        <dbReference type="EMBL" id="SHG91839.1"/>
    </source>
</evidence>
<dbReference type="Gene3D" id="3.40.50.1820">
    <property type="entry name" value="alpha/beta hydrolase"/>
    <property type="match status" value="1"/>
</dbReference>
<evidence type="ECO:0000259" key="5">
    <source>
        <dbReference type="Pfam" id="PF07167"/>
    </source>
</evidence>
<dbReference type="RefSeq" id="WP_073324276.1">
    <property type="nucleotide sequence ID" value="NZ_FQWD01000005.1"/>
</dbReference>
<dbReference type="OrthoDB" id="7208816at2"/>
<keyword evidence="2" id="KW-0963">Cytoplasm</keyword>
<dbReference type="AlphaFoldDB" id="A0A1M5NRM1"/>
<proteinExistence type="predicted"/>
<dbReference type="InterPro" id="IPR051321">
    <property type="entry name" value="PHA/PHB_synthase"/>
</dbReference>
<dbReference type="STRING" id="634436.SAMN05216361_3323"/>
<reference evidence="7" key="1">
    <citation type="submission" date="2016-11" db="EMBL/GenBank/DDBJ databases">
        <authorList>
            <person name="Varghese N."/>
            <person name="Submissions S."/>
        </authorList>
    </citation>
    <scope>NUCLEOTIDE SEQUENCE [LARGE SCALE GENOMIC DNA]</scope>
    <source>
        <strain evidence="7">CGMCC 1.8995</strain>
    </source>
</reference>
<dbReference type="Proteomes" id="UP000184520">
    <property type="component" value="Unassembled WGS sequence"/>
</dbReference>
<name>A0A1M5NRM1_9ALTE</name>
<accession>A0A1M5NRM1</accession>
<evidence type="ECO:0000256" key="2">
    <source>
        <dbReference type="ARBA" id="ARBA00022490"/>
    </source>
</evidence>
<evidence type="ECO:0000256" key="1">
    <source>
        <dbReference type="ARBA" id="ARBA00004496"/>
    </source>
</evidence>
<dbReference type="NCBIfam" id="TIGR01838">
    <property type="entry name" value="PHA_synth_I"/>
    <property type="match status" value="1"/>
</dbReference>
<organism evidence="6 7">
    <name type="scientific">Marisediminitalea aggregata</name>
    <dbReference type="NCBI Taxonomy" id="634436"/>
    <lineage>
        <taxon>Bacteria</taxon>
        <taxon>Pseudomonadati</taxon>
        <taxon>Pseudomonadota</taxon>
        <taxon>Gammaproteobacteria</taxon>
        <taxon>Alteromonadales</taxon>
        <taxon>Alteromonadaceae</taxon>
        <taxon>Marisediminitalea</taxon>
    </lineage>
</organism>
<keyword evidence="7" id="KW-1185">Reference proteome</keyword>
<dbReference type="Pfam" id="PF07167">
    <property type="entry name" value="PhaC_N"/>
    <property type="match status" value="1"/>
</dbReference>
<dbReference type="InterPro" id="IPR010941">
    <property type="entry name" value="PhaC_N"/>
</dbReference>
<dbReference type="SUPFAM" id="SSF53474">
    <property type="entry name" value="alpha/beta-Hydrolases"/>
    <property type="match status" value="1"/>
</dbReference>
<dbReference type="InterPro" id="IPR010963">
    <property type="entry name" value="PHA_synth_I"/>
</dbReference>
<dbReference type="PANTHER" id="PTHR36837:SF5">
    <property type="entry name" value="POLY-3-HYDROXYBUTYRATE SYNTHASE"/>
    <property type="match status" value="1"/>
</dbReference>
<keyword evidence="4" id="KW-0012">Acyltransferase</keyword>
<feature type="domain" description="Poly-beta-hydroxybutyrate polymerase N-terminal" evidence="5">
    <location>
        <begin position="102"/>
        <end position="272"/>
    </location>
</feature>
<evidence type="ECO:0000256" key="4">
    <source>
        <dbReference type="ARBA" id="ARBA00023315"/>
    </source>
</evidence>
<keyword evidence="3" id="KW-0808">Transferase</keyword>
<dbReference type="GO" id="GO:0042619">
    <property type="term" value="P:poly-hydroxybutyrate biosynthetic process"/>
    <property type="evidence" value="ECO:0007669"/>
    <property type="project" value="InterPro"/>
</dbReference>
<protein>
    <submittedName>
        <fullName evidence="6">Polyhydroxyalkanoate synthase</fullName>
    </submittedName>
</protein>
<dbReference type="PANTHER" id="PTHR36837">
    <property type="entry name" value="POLY(3-HYDROXYALKANOATE) POLYMERASE SUBUNIT PHAC"/>
    <property type="match status" value="1"/>
</dbReference>
<comment type="subcellular location">
    <subcellularLocation>
        <location evidence="1">Cytoplasm</location>
    </subcellularLocation>
</comment>
<dbReference type="EMBL" id="FQWD01000005">
    <property type="protein sequence ID" value="SHG91839.1"/>
    <property type="molecule type" value="Genomic_DNA"/>
</dbReference>
<evidence type="ECO:0000313" key="7">
    <source>
        <dbReference type="Proteomes" id="UP000184520"/>
    </source>
</evidence>
<dbReference type="GO" id="GO:0016746">
    <property type="term" value="F:acyltransferase activity"/>
    <property type="evidence" value="ECO:0007669"/>
    <property type="project" value="UniProtKB-KW"/>
</dbReference>
<dbReference type="GO" id="GO:0005737">
    <property type="term" value="C:cytoplasm"/>
    <property type="evidence" value="ECO:0007669"/>
    <property type="project" value="UniProtKB-SubCell"/>
</dbReference>
<evidence type="ECO:0000256" key="3">
    <source>
        <dbReference type="ARBA" id="ARBA00022679"/>
    </source>
</evidence>
<gene>
    <name evidence="6" type="ORF">SAMN05216361_3323</name>
</gene>
<sequence>MQQQDHNEILDTLNQYAEQFNSMVQKILTRQAGSTDTAAMFDPEHLQTLLTSKLAENVQVDTSKLIENQMAFMRQQTELWQQATKAMFGEKAETVAAEERGDRRFSHSDWSENPVFNYLKQAYLINSKMLQGMMDSMTFADPKSAEQVKFYTRQYINSVAPTNYLFSNPEVCEEILKSKGQSMLKGIENFMRDLEHSPLEAFKITQTDMSAFELGGNLATTPGDIVYQNDLIQLIHYTPKKAKTYAPPILFVPPFINKYYILDLDEKKSAVKGLLDAGFSVFMISWVNPDKSLADHDFVSYMKHGPIAALDVVCDITGQPKVNMVGFCVGGTLSAMTSAYLRAQGDERILSLTLLTTLLDFSEPGEIGNYLTEESLNAMEQNADIKGVYDGRILGLSFSLLRENNLFWSYFINNYLKGQDPAAFDILYWNSDATNITSACFKQYVRTMYWENKLKTPGAIVIDGVPIDLGNIDMPVYFLSTIADHIVLWQAAYQGTQLVGGDTRFVLAGSGHLAGVINPPDKGKYPHWVNTELPDTAASWFDGAEQVEGSWWPDWHQWLATHDSTKVTAPKPGKHKAYPAVEAAPGSYVKKRLD</sequence>
<dbReference type="InterPro" id="IPR029058">
    <property type="entry name" value="AB_hydrolase_fold"/>
</dbReference>